<organism evidence="2 3">
    <name type="scientific">Rothia santali</name>
    <dbReference type="NCBI Taxonomy" id="2949643"/>
    <lineage>
        <taxon>Bacteria</taxon>
        <taxon>Bacillati</taxon>
        <taxon>Actinomycetota</taxon>
        <taxon>Actinomycetes</taxon>
        <taxon>Micrococcales</taxon>
        <taxon>Micrococcaceae</taxon>
        <taxon>Rothia</taxon>
    </lineage>
</organism>
<name>A0A9X2KJF4_9MICC</name>
<feature type="transmembrane region" description="Helical" evidence="1">
    <location>
        <begin position="60"/>
        <end position="85"/>
    </location>
</feature>
<dbReference type="RefSeq" id="WP_254167958.1">
    <property type="nucleotide sequence ID" value="NZ_JANAFB010000037.1"/>
</dbReference>
<gene>
    <name evidence="2" type="ORF">NBM05_12440</name>
</gene>
<evidence type="ECO:0000313" key="2">
    <source>
        <dbReference type="EMBL" id="MCP3426789.1"/>
    </source>
</evidence>
<dbReference type="Proteomes" id="UP001139502">
    <property type="component" value="Unassembled WGS sequence"/>
</dbReference>
<keyword evidence="3" id="KW-1185">Reference proteome</keyword>
<evidence type="ECO:0000313" key="3">
    <source>
        <dbReference type="Proteomes" id="UP001139502"/>
    </source>
</evidence>
<keyword evidence="1" id="KW-0472">Membrane</keyword>
<dbReference type="AlphaFoldDB" id="A0A9X2KJF4"/>
<proteinExistence type="predicted"/>
<keyword evidence="1" id="KW-1133">Transmembrane helix</keyword>
<dbReference type="EMBL" id="JANAFB010000037">
    <property type="protein sequence ID" value="MCP3426789.1"/>
    <property type="molecule type" value="Genomic_DNA"/>
</dbReference>
<protein>
    <recommendedName>
        <fullName evidence="4">Prepilin type IV endopeptidase peptidase domain-containing protein</fullName>
    </recommendedName>
</protein>
<comment type="caution">
    <text evidence="2">The sequence shown here is derived from an EMBL/GenBank/DDBJ whole genome shotgun (WGS) entry which is preliminary data.</text>
</comment>
<feature type="transmembrane region" description="Helical" evidence="1">
    <location>
        <begin position="97"/>
        <end position="116"/>
    </location>
</feature>
<reference evidence="2" key="1">
    <citation type="submission" date="2022-06" db="EMBL/GenBank/DDBJ databases">
        <title>Rothia sp. isolated from sandalwood seedling.</title>
        <authorList>
            <person name="Tuikhar N."/>
            <person name="Kirdat K."/>
            <person name="Thorat V."/>
            <person name="Swetha P."/>
            <person name="Padma S."/>
            <person name="Sundararaj R."/>
            <person name="Yadav A."/>
        </authorList>
    </citation>
    <scope>NUCLEOTIDE SEQUENCE</scope>
    <source>
        <strain evidence="2">AR01</strain>
    </source>
</reference>
<evidence type="ECO:0000256" key="1">
    <source>
        <dbReference type="SAM" id="Phobius"/>
    </source>
</evidence>
<accession>A0A9X2KJF4</accession>
<evidence type="ECO:0008006" key="4">
    <source>
        <dbReference type="Google" id="ProtNLM"/>
    </source>
</evidence>
<sequence>MLPAAAAFLLAGLPAALLGGLAGAVLHAAPPLLARAVSPGAVGRGDLRLAPPLGALLGMVSLPHAAAGLLLTALLGGLWAGGLMLAGRLGRRDRIALGPWMILGAALAWCLAPARLV</sequence>
<keyword evidence="1" id="KW-0812">Transmembrane</keyword>